<dbReference type="PROSITE" id="PS00059">
    <property type="entry name" value="ADH_ZINC"/>
    <property type="match status" value="1"/>
</dbReference>
<accession>A0A1H8YG05</accession>
<keyword evidence="3 7" id="KW-0479">Metal-binding</keyword>
<dbReference type="Pfam" id="PF00107">
    <property type="entry name" value="ADH_zinc_N"/>
    <property type="match status" value="1"/>
</dbReference>
<dbReference type="InterPro" id="IPR002328">
    <property type="entry name" value="ADH_Zn_CS"/>
</dbReference>
<dbReference type="GO" id="GO:0008270">
    <property type="term" value="F:zinc ion binding"/>
    <property type="evidence" value="ECO:0007669"/>
    <property type="project" value="InterPro"/>
</dbReference>
<evidence type="ECO:0000256" key="7">
    <source>
        <dbReference type="RuleBase" id="RU361277"/>
    </source>
</evidence>
<dbReference type="InterPro" id="IPR011032">
    <property type="entry name" value="GroES-like_sf"/>
</dbReference>
<comment type="cofactor">
    <cofactor evidence="1 7">
        <name>Zn(2+)</name>
        <dbReference type="ChEBI" id="CHEBI:29105"/>
    </cofactor>
</comment>
<dbReference type="GO" id="GO:0051903">
    <property type="term" value="F:S-(hydroxymethyl)glutathione dehydrogenase [NAD(P)+] activity"/>
    <property type="evidence" value="ECO:0007669"/>
    <property type="project" value="TreeGrafter"/>
</dbReference>
<comment type="similarity">
    <text evidence="2 7">Belongs to the zinc-containing alcohol dehydrogenase family.</text>
</comment>
<reference evidence="9 10" key="1">
    <citation type="submission" date="2016-10" db="EMBL/GenBank/DDBJ databases">
        <authorList>
            <person name="de Groot N.N."/>
        </authorList>
    </citation>
    <scope>NUCLEOTIDE SEQUENCE [LARGE SCALE GENOMIC DNA]</scope>
    <source>
        <strain evidence="9 10">DSM 44993</strain>
    </source>
</reference>
<dbReference type="InterPro" id="IPR020843">
    <property type="entry name" value="ER"/>
</dbReference>
<evidence type="ECO:0000256" key="1">
    <source>
        <dbReference type="ARBA" id="ARBA00001947"/>
    </source>
</evidence>
<keyword evidence="5" id="KW-0560">Oxidoreductase</keyword>
<feature type="domain" description="Enoyl reductase (ER)" evidence="8">
    <location>
        <begin position="12"/>
        <end position="366"/>
    </location>
</feature>
<dbReference type="Gene3D" id="3.40.50.720">
    <property type="entry name" value="NAD(P)-binding Rossmann-like Domain"/>
    <property type="match status" value="1"/>
</dbReference>
<dbReference type="GO" id="GO:0046294">
    <property type="term" value="P:formaldehyde catabolic process"/>
    <property type="evidence" value="ECO:0007669"/>
    <property type="project" value="TreeGrafter"/>
</dbReference>
<gene>
    <name evidence="9" type="ORF">SAMN04489732_115163</name>
</gene>
<evidence type="ECO:0000313" key="9">
    <source>
        <dbReference type="EMBL" id="SEP51144.1"/>
    </source>
</evidence>
<dbReference type="PANTHER" id="PTHR43880:SF12">
    <property type="entry name" value="ALCOHOL DEHYDROGENASE CLASS-3"/>
    <property type="match status" value="1"/>
</dbReference>
<dbReference type="PANTHER" id="PTHR43880">
    <property type="entry name" value="ALCOHOL DEHYDROGENASE"/>
    <property type="match status" value="1"/>
</dbReference>
<evidence type="ECO:0000259" key="8">
    <source>
        <dbReference type="SMART" id="SM00829"/>
    </source>
</evidence>
<dbReference type="InterPro" id="IPR036291">
    <property type="entry name" value="NAD(P)-bd_dom_sf"/>
</dbReference>
<keyword evidence="10" id="KW-1185">Reference proteome</keyword>
<proteinExistence type="inferred from homology"/>
<dbReference type="InterPro" id="IPR013149">
    <property type="entry name" value="ADH-like_C"/>
</dbReference>
<evidence type="ECO:0000256" key="3">
    <source>
        <dbReference type="ARBA" id="ARBA00022723"/>
    </source>
</evidence>
<dbReference type="CDD" id="cd08279">
    <property type="entry name" value="Zn_ADH_class_III"/>
    <property type="match status" value="1"/>
</dbReference>
<dbReference type="STRING" id="394193.SAMN04489732_115163"/>
<keyword evidence="6" id="KW-0520">NAD</keyword>
<evidence type="ECO:0000256" key="2">
    <source>
        <dbReference type="ARBA" id="ARBA00008072"/>
    </source>
</evidence>
<dbReference type="Proteomes" id="UP000198582">
    <property type="component" value="Unassembled WGS sequence"/>
</dbReference>
<evidence type="ECO:0000256" key="5">
    <source>
        <dbReference type="ARBA" id="ARBA00023002"/>
    </source>
</evidence>
<dbReference type="Pfam" id="PF08240">
    <property type="entry name" value="ADH_N"/>
    <property type="match status" value="1"/>
</dbReference>
<sequence length="373" mass="37740">METLAAVLEETGGPLTFRTLTLDDPAPGEVAVKIAATGVCASDAHTISGRIPSPLPAVLGHEGAGVVTAVGAGVAHVAAGDHVALSWLPSCGRCRYCQAGRPVLCAASAPALLGGTLLDGTVRLHDGGRDVYHYSFLSTFAEHTVVPAASAIKIPDSVPLPVAALAGCGVLTGYGAVVNRARVAPGDAVLVYGAGGVGLSAIMAAKLSGADHIVVVEPHPGKRDGATVFGATRVLSPDDNVVAEVRALTGGQGADVTIDAVGKEGLLEQAFDATAPGGTVVCVGVPAATAYASVPAARFVREEKYLTGSLYGSSRPTQDIPKLLNLFHTGKLPIDKLISKTYAFGEINTAFADLTGGSNRRGVVIVDEELAGR</sequence>
<evidence type="ECO:0000256" key="6">
    <source>
        <dbReference type="ARBA" id="ARBA00023027"/>
    </source>
</evidence>
<dbReference type="SMART" id="SM00829">
    <property type="entry name" value="PKS_ER"/>
    <property type="match status" value="1"/>
</dbReference>
<dbReference type="AlphaFoldDB" id="A0A1H8YG05"/>
<dbReference type="EMBL" id="FOEF01000015">
    <property type="protein sequence ID" value="SEP51144.1"/>
    <property type="molecule type" value="Genomic_DNA"/>
</dbReference>
<dbReference type="FunFam" id="3.40.50.720:FF:000003">
    <property type="entry name" value="S-(hydroxymethyl)glutathione dehydrogenase"/>
    <property type="match status" value="1"/>
</dbReference>
<dbReference type="GO" id="GO:0005829">
    <property type="term" value="C:cytosol"/>
    <property type="evidence" value="ECO:0007669"/>
    <property type="project" value="TreeGrafter"/>
</dbReference>
<dbReference type="SUPFAM" id="SSF50129">
    <property type="entry name" value="GroES-like"/>
    <property type="match status" value="2"/>
</dbReference>
<dbReference type="Gene3D" id="3.90.180.10">
    <property type="entry name" value="Medium-chain alcohol dehydrogenases, catalytic domain"/>
    <property type="match status" value="1"/>
</dbReference>
<evidence type="ECO:0000256" key="4">
    <source>
        <dbReference type="ARBA" id="ARBA00022833"/>
    </source>
</evidence>
<dbReference type="RefSeq" id="WP_177231604.1">
    <property type="nucleotide sequence ID" value="NZ_FOEF01000015.1"/>
</dbReference>
<evidence type="ECO:0000313" key="10">
    <source>
        <dbReference type="Proteomes" id="UP000198582"/>
    </source>
</evidence>
<dbReference type="InterPro" id="IPR013154">
    <property type="entry name" value="ADH-like_N"/>
</dbReference>
<organism evidence="9 10">
    <name type="scientific">Amycolatopsis saalfeldensis</name>
    <dbReference type="NCBI Taxonomy" id="394193"/>
    <lineage>
        <taxon>Bacteria</taxon>
        <taxon>Bacillati</taxon>
        <taxon>Actinomycetota</taxon>
        <taxon>Actinomycetes</taxon>
        <taxon>Pseudonocardiales</taxon>
        <taxon>Pseudonocardiaceae</taxon>
        <taxon>Amycolatopsis</taxon>
    </lineage>
</organism>
<protein>
    <submittedName>
        <fullName evidence="9">S-(Hydroxymethyl)glutathione dehydrogenase / alcohol dehydrogenase</fullName>
    </submittedName>
</protein>
<name>A0A1H8YG05_9PSEU</name>
<dbReference type="SUPFAM" id="SSF51735">
    <property type="entry name" value="NAD(P)-binding Rossmann-fold domains"/>
    <property type="match status" value="1"/>
</dbReference>
<keyword evidence="4 7" id="KW-0862">Zinc</keyword>